<evidence type="ECO:0000313" key="2">
    <source>
        <dbReference type="EMBL" id="RYO95380.1"/>
    </source>
</evidence>
<gene>
    <name evidence="2" type="ORF">DL762_000122</name>
</gene>
<protein>
    <recommendedName>
        <fullName evidence="1">Heterokaryon incompatibility domain-containing protein</fullName>
    </recommendedName>
</protein>
<sequence>MRLLMHRSNGDLSLTKDLIKDIPPYGILSHTWGDDDQEVTFKDVEDGTGKDKAGYRKIQFCGEQAASDGLQYFWVDTCCIDKANNTELSEAINSMFKWYQNAARCYAYLSDVSKGHCAHDGDLLRSAWMLDFRKSRWFIRGWTLQELIAPSSVEFFSAEGQRLGDKNSLEQLLHEITRIAISALRGRALSEFTVDERMSWSQGRETKREEDRAYSLLGMFNVHLPPIYGEGVDNAFTRLREEISKRSTIGERLIDEKAEMRKELLELLYFDEIDARFLTLKAAHSKTCRWFLEKEQYKA</sequence>
<dbReference type="Pfam" id="PF06985">
    <property type="entry name" value="HET"/>
    <property type="match status" value="1"/>
</dbReference>
<organism evidence="2 3">
    <name type="scientific">Monosporascus cannonballus</name>
    <dbReference type="NCBI Taxonomy" id="155416"/>
    <lineage>
        <taxon>Eukaryota</taxon>
        <taxon>Fungi</taxon>
        <taxon>Dikarya</taxon>
        <taxon>Ascomycota</taxon>
        <taxon>Pezizomycotina</taxon>
        <taxon>Sordariomycetes</taxon>
        <taxon>Xylariomycetidae</taxon>
        <taxon>Xylariales</taxon>
        <taxon>Xylariales incertae sedis</taxon>
        <taxon>Monosporascus</taxon>
    </lineage>
</organism>
<accession>A0ABY0HM75</accession>
<comment type="caution">
    <text evidence="2">The sequence shown here is derived from an EMBL/GenBank/DDBJ whole genome shotgun (WGS) entry which is preliminary data.</text>
</comment>
<dbReference type="InterPro" id="IPR010730">
    <property type="entry name" value="HET"/>
</dbReference>
<dbReference type="PANTHER" id="PTHR10622:SF10">
    <property type="entry name" value="HET DOMAIN-CONTAINING PROTEIN"/>
    <property type="match status" value="1"/>
</dbReference>
<dbReference type="Proteomes" id="UP000294003">
    <property type="component" value="Unassembled WGS sequence"/>
</dbReference>
<dbReference type="PANTHER" id="PTHR10622">
    <property type="entry name" value="HET DOMAIN-CONTAINING PROTEIN"/>
    <property type="match status" value="1"/>
</dbReference>
<feature type="domain" description="Heterokaryon incompatibility" evidence="1">
    <location>
        <begin position="25"/>
        <end position="114"/>
    </location>
</feature>
<proteinExistence type="predicted"/>
<name>A0ABY0HM75_9PEZI</name>
<keyword evidence="3" id="KW-1185">Reference proteome</keyword>
<evidence type="ECO:0000313" key="3">
    <source>
        <dbReference type="Proteomes" id="UP000294003"/>
    </source>
</evidence>
<dbReference type="EMBL" id="QJNS01000002">
    <property type="protein sequence ID" value="RYO95380.1"/>
    <property type="molecule type" value="Genomic_DNA"/>
</dbReference>
<evidence type="ECO:0000259" key="1">
    <source>
        <dbReference type="Pfam" id="PF06985"/>
    </source>
</evidence>
<reference evidence="2 3" key="1">
    <citation type="submission" date="2018-06" db="EMBL/GenBank/DDBJ databases">
        <title>Complete Genomes of Monosporascus.</title>
        <authorList>
            <person name="Robinson A.J."/>
            <person name="Natvig D.O."/>
        </authorList>
    </citation>
    <scope>NUCLEOTIDE SEQUENCE [LARGE SCALE GENOMIC DNA]</scope>
    <source>
        <strain evidence="2 3">CBS 609.92</strain>
    </source>
</reference>